<feature type="domain" description="3-hydroxyisobutyrate dehydrogenase-like NAD-binding" evidence="6">
    <location>
        <begin position="169"/>
        <end position="285"/>
    </location>
</feature>
<protein>
    <submittedName>
        <fullName evidence="7">2-hydroxy-3-oxopropionate reductase</fullName>
        <ecNumber evidence="7">1.1.1.60</ecNumber>
    </submittedName>
</protein>
<evidence type="ECO:0000256" key="1">
    <source>
        <dbReference type="ARBA" id="ARBA00009080"/>
    </source>
</evidence>
<dbReference type="GO" id="GO:0050661">
    <property type="term" value="F:NADP binding"/>
    <property type="evidence" value="ECO:0007669"/>
    <property type="project" value="InterPro"/>
</dbReference>
<dbReference type="EC" id="1.1.1.60" evidence="7"/>
<evidence type="ECO:0000259" key="6">
    <source>
        <dbReference type="Pfam" id="PF14833"/>
    </source>
</evidence>
<keyword evidence="3" id="KW-0520">NAD</keyword>
<evidence type="ECO:0000313" key="8">
    <source>
        <dbReference type="Proteomes" id="UP000203464"/>
    </source>
</evidence>
<accession>A0A238K9R3</accession>
<dbReference type="EMBL" id="FXYD01000003">
    <property type="protein sequence ID" value="SMX39555.1"/>
    <property type="molecule type" value="Genomic_DNA"/>
</dbReference>
<dbReference type="PIRSF" id="PIRSF000103">
    <property type="entry name" value="HIBADH"/>
    <property type="match status" value="1"/>
</dbReference>
<dbReference type="Gene3D" id="1.10.1040.10">
    <property type="entry name" value="N-(1-d-carboxylethyl)-l-norvaline Dehydrogenase, domain 2"/>
    <property type="match status" value="1"/>
</dbReference>
<dbReference type="GO" id="GO:0016054">
    <property type="term" value="P:organic acid catabolic process"/>
    <property type="evidence" value="ECO:0007669"/>
    <property type="project" value="UniProtKB-ARBA"/>
</dbReference>
<dbReference type="PANTHER" id="PTHR43060:SF15">
    <property type="entry name" value="3-HYDROXYISOBUTYRATE DEHYDROGENASE-LIKE 1, MITOCHONDRIAL-RELATED"/>
    <property type="match status" value="1"/>
</dbReference>
<dbReference type="Pfam" id="PF14833">
    <property type="entry name" value="NAD_binding_11"/>
    <property type="match status" value="1"/>
</dbReference>
<evidence type="ECO:0000256" key="4">
    <source>
        <dbReference type="PIRSR" id="PIRSR000103-1"/>
    </source>
</evidence>
<dbReference type="RefSeq" id="WP_093996425.1">
    <property type="nucleotide sequence ID" value="NZ_FXYD01000003.1"/>
</dbReference>
<dbReference type="GO" id="GO:0051287">
    <property type="term" value="F:NAD binding"/>
    <property type="evidence" value="ECO:0007669"/>
    <property type="project" value="InterPro"/>
</dbReference>
<reference evidence="8" key="1">
    <citation type="submission" date="2017-05" db="EMBL/GenBank/DDBJ databases">
        <authorList>
            <person name="Rodrigo-Torres L."/>
            <person name="Arahal R. D."/>
            <person name="Lucena T."/>
        </authorList>
    </citation>
    <scope>NUCLEOTIDE SEQUENCE [LARGE SCALE GENOMIC DNA]</scope>
    <source>
        <strain evidence="8">CECT 8868</strain>
    </source>
</reference>
<dbReference type="InterPro" id="IPR029154">
    <property type="entry name" value="HIBADH-like_NADP-bd"/>
</dbReference>
<dbReference type="InterPro" id="IPR015815">
    <property type="entry name" value="HIBADH-related"/>
</dbReference>
<dbReference type="InterPro" id="IPR002204">
    <property type="entry name" value="3-OH-isobutyrate_DH-rel_CS"/>
</dbReference>
<comment type="similarity">
    <text evidence="1">Belongs to the HIBADH-related family.</text>
</comment>
<sequence length="294" mass="30012">MTKPLGKVGFIGLGLMGLPMAQNLLGAGADLVVFNRTAAKAEPLIATGATASDDVRQLAEQTRGGIVVICVSDTPAMTQTVEALTCQYLGGTLVIDMGTTTVDATRSAAARVVAAGGTFVDAPVSGGAVGATEGTLSIMAGGEMTDIKRAAAVFTVLGKSTTHIGPVAAGQIAKAANQAIVGATLGIVGETMVLAKAAGADPAKMREALLGGFASSRILDLHGQRMIDRNFVPGGRARTQAKDLVQAADLAQSLGLDLPILSQCRDLWLEMVNNGMADLDQSGYLAFVESKQEQ</sequence>
<evidence type="ECO:0000313" key="7">
    <source>
        <dbReference type="EMBL" id="SMX39555.1"/>
    </source>
</evidence>
<name>A0A238K9R3_9RHOB</name>
<dbReference type="OrthoDB" id="9812907at2"/>
<dbReference type="GO" id="GO:0008679">
    <property type="term" value="F:2-hydroxy-3-oxopropionate reductase activity"/>
    <property type="evidence" value="ECO:0007669"/>
    <property type="project" value="UniProtKB-EC"/>
</dbReference>
<dbReference type="PROSITE" id="PS00895">
    <property type="entry name" value="3_HYDROXYISOBUT_DH"/>
    <property type="match status" value="1"/>
</dbReference>
<dbReference type="Gene3D" id="3.40.50.720">
    <property type="entry name" value="NAD(P)-binding Rossmann-like Domain"/>
    <property type="match status" value="1"/>
</dbReference>
<evidence type="ECO:0000256" key="2">
    <source>
        <dbReference type="ARBA" id="ARBA00023002"/>
    </source>
</evidence>
<dbReference type="AlphaFoldDB" id="A0A238K9R3"/>
<feature type="active site" evidence="4">
    <location>
        <position position="174"/>
    </location>
</feature>
<dbReference type="SUPFAM" id="SSF48179">
    <property type="entry name" value="6-phosphogluconate dehydrogenase C-terminal domain-like"/>
    <property type="match status" value="1"/>
</dbReference>
<keyword evidence="8" id="KW-1185">Reference proteome</keyword>
<evidence type="ECO:0000259" key="5">
    <source>
        <dbReference type="Pfam" id="PF03446"/>
    </source>
</evidence>
<dbReference type="PANTHER" id="PTHR43060">
    <property type="entry name" value="3-HYDROXYISOBUTYRATE DEHYDROGENASE-LIKE 1, MITOCHONDRIAL-RELATED"/>
    <property type="match status" value="1"/>
</dbReference>
<evidence type="ECO:0000256" key="3">
    <source>
        <dbReference type="ARBA" id="ARBA00023027"/>
    </source>
</evidence>
<dbReference type="InterPro" id="IPR006115">
    <property type="entry name" value="6PGDH_NADP-bd"/>
</dbReference>
<dbReference type="SUPFAM" id="SSF51735">
    <property type="entry name" value="NAD(P)-binding Rossmann-fold domains"/>
    <property type="match status" value="1"/>
</dbReference>
<feature type="domain" description="6-phosphogluconate dehydrogenase NADP-binding" evidence="5">
    <location>
        <begin position="7"/>
        <end position="165"/>
    </location>
</feature>
<dbReference type="Proteomes" id="UP000203464">
    <property type="component" value="Unassembled WGS sequence"/>
</dbReference>
<dbReference type="InterPro" id="IPR013328">
    <property type="entry name" value="6PGD_dom2"/>
</dbReference>
<dbReference type="InterPro" id="IPR036291">
    <property type="entry name" value="NAD(P)-bd_dom_sf"/>
</dbReference>
<dbReference type="Pfam" id="PF03446">
    <property type="entry name" value="NAD_binding_2"/>
    <property type="match status" value="1"/>
</dbReference>
<organism evidence="7 8">
    <name type="scientific">Octadecabacter ascidiaceicola</name>
    <dbReference type="NCBI Taxonomy" id="1655543"/>
    <lineage>
        <taxon>Bacteria</taxon>
        <taxon>Pseudomonadati</taxon>
        <taxon>Pseudomonadota</taxon>
        <taxon>Alphaproteobacteria</taxon>
        <taxon>Rhodobacterales</taxon>
        <taxon>Roseobacteraceae</taxon>
        <taxon>Octadecabacter</taxon>
    </lineage>
</organism>
<keyword evidence="2 7" id="KW-0560">Oxidoreductase</keyword>
<dbReference type="InterPro" id="IPR008927">
    <property type="entry name" value="6-PGluconate_DH-like_C_sf"/>
</dbReference>
<gene>
    <name evidence="7" type="primary">glxR</name>
    <name evidence="7" type="ORF">OCA8868_02013</name>
</gene>
<proteinExistence type="inferred from homology"/>